<dbReference type="PANTHER" id="PTHR34478:SF1">
    <property type="entry name" value="PROTEIN LEMA"/>
    <property type="match status" value="1"/>
</dbReference>
<dbReference type="Gene3D" id="1.20.1440.20">
    <property type="entry name" value="LemA-like domain"/>
    <property type="match status" value="1"/>
</dbReference>
<evidence type="ECO:0000313" key="8">
    <source>
        <dbReference type="Proteomes" id="UP001597347"/>
    </source>
</evidence>
<evidence type="ECO:0000256" key="3">
    <source>
        <dbReference type="ARBA" id="ARBA00022692"/>
    </source>
</evidence>
<dbReference type="SUPFAM" id="SSF140478">
    <property type="entry name" value="LemA-like"/>
    <property type="match status" value="1"/>
</dbReference>
<evidence type="ECO:0000256" key="1">
    <source>
        <dbReference type="ARBA" id="ARBA00004167"/>
    </source>
</evidence>
<protein>
    <submittedName>
        <fullName evidence="7">LemA family protein</fullName>
    </submittedName>
</protein>
<keyword evidence="5 6" id="KW-0472">Membrane</keyword>
<dbReference type="InterPro" id="IPR007156">
    <property type="entry name" value="MamQ_LemA"/>
</dbReference>
<dbReference type="InterPro" id="IPR023353">
    <property type="entry name" value="LemA-like_dom_sf"/>
</dbReference>
<comment type="similarity">
    <text evidence="2">Belongs to the LemA family.</text>
</comment>
<gene>
    <name evidence="7" type="ORF">ACFSBI_01895</name>
</gene>
<feature type="transmembrane region" description="Helical" evidence="6">
    <location>
        <begin position="6"/>
        <end position="27"/>
    </location>
</feature>
<dbReference type="EMBL" id="JBHUEA010000002">
    <property type="protein sequence ID" value="MFD1720288.1"/>
    <property type="molecule type" value="Genomic_DNA"/>
</dbReference>
<accession>A0ABW4L9V2</accession>
<keyword evidence="4 6" id="KW-1133">Transmembrane helix</keyword>
<dbReference type="Proteomes" id="UP001597347">
    <property type="component" value="Unassembled WGS sequence"/>
</dbReference>
<proteinExistence type="inferred from homology"/>
<evidence type="ECO:0000313" key="7">
    <source>
        <dbReference type="EMBL" id="MFD1720288.1"/>
    </source>
</evidence>
<reference evidence="8" key="1">
    <citation type="journal article" date="2019" name="Int. J. Syst. Evol. Microbiol.">
        <title>The Global Catalogue of Microorganisms (GCM) 10K type strain sequencing project: providing services to taxonomists for standard genome sequencing and annotation.</title>
        <authorList>
            <consortium name="The Broad Institute Genomics Platform"/>
            <consortium name="The Broad Institute Genome Sequencing Center for Infectious Disease"/>
            <person name="Wu L."/>
            <person name="Ma J."/>
        </authorList>
    </citation>
    <scope>NUCLEOTIDE SEQUENCE [LARGE SCALE GENOMIC DNA]</scope>
    <source>
        <strain evidence="8">CGMCC 1.12471</strain>
    </source>
</reference>
<organism evidence="7 8">
    <name type="scientific">Amnibacterium endophyticum</name>
    <dbReference type="NCBI Taxonomy" id="2109337"/>
    <lineage>
        <taxon>Bacteria</taxon>
        <taxon>Bacillati</taxon>
        <taxon>Actinomycetota</taxon>
        <taxon>Actinomycetes</taxon>
        <taxon>Micrococcales</taxon>
        <taxon>Microbacteriaceae</taxon>
        <taxon>Amnibacterium</taxon>
    </lineage>
</organism>
<comment type="subcellular location">
    <subcellularLocation>
        <location evidence="1">Membrane</location>
        <topology evidence="1">Single-pass membrane protein</topology>
    </subcellularLocation>
</comment>
<name>A0ABW4L9V2_9MICO</name>
<evidence type="ECO:0000256" key="4">
    <source>
        <dbReference type="ARBA" id="ARBA00022989"/>
    </source>
</evidence>
<dbReference type="Pfam" id="PF04011">
    <property type="entry name" value="LemA"/>
    <property type="match status" value="1"/>
</dbReference>
<dbReference type="RefSeq" id="WP_377931490.1">
    <property type="nucleotide sequence ID" value="NZ_JBHUEA010000002.1"/>
</dbReference>
<evidence type="ECO:0000256" key="2">
    <source>
        <dbReference type="ARBA" id="ARBA00008854"/>
    </source>
</evidence>
<keyword evidence="8" id="KW-1185">Reference proteome</keyword>
<evidence type="ECO:0000256" key="6">
    <source>
        <dbReference type="SAM" id="Phobius"/>
    </source>
</evidence>
<dbReference type="PANTHER" id="PTHR34478">
    <property type="entry name" value="PROTEIN LEMA"/>
    <property type="match status" value="1"/>
</dbReference>
<evidence type="ECO:0000256" key="5">
    <source>
        <dbReference type="ARBA" id="ARBA00023136"/>
    </source>
</evidence>
<keyword evidence="3 6" id="KW-0812">Transmembrane</keyword>
<sequence length="190" mass="21303">MDAAAIWIPLVVVVILVVLLALLFVATRSSLLTLRDRVDESWRDIEQLVRQRADLLPRLSGSVRQYATHEPRVFESVEAAREETLAAKSPERATVAETHLQQALRSLLSTADSYPQLTASPEFLGLRSELGETEERMQASRRFYNGGVRELNTKLQVLPSSFVAKRAGIERREFFEVGGSAVAEPPRIQF</sequence>
<comment type="caution">
    <text evidence="7">The sequence shown here is derived from an EMBL/GenBank/DDBJ whole genome shotgun (WGS) entry which is preliminary data.</text>
</comment>